<evidence type="ECO:0000256" key="6">
    <source>
        <dbReference type="ARBA" id="ARBA00022989"/>
    </source>
</evidence>
<feature type="transmembrane region" description="Helical" evidence="8">
    <location>
        <begin position="45"/>
        <end position="63"/>
    </location>
</feature>
<evidence type="ECO:0000256" key="4">
    <source>
        <dbReference type="ARBA" id="ARBA00022692"/>
    </source>
</evidence>
<feature type="transmembrane region" description="Helical" evidence="8">
    <location>
        <begin position="100"/>
        <end position="122"/>
    </location>
</feature>
<protein>
    <recommendedName>
        <fullName evidence="11">Rod shape-determining protein MreD</fullName>
    </recommendedName>
</protein>
<dbReference type="InterPro" id="IPR007227">
    <property type="entry name" value="Cell_shape_determining_MreD"/>
</dbReference>
<dbReference type="GO" id="GO:0008360">
    <property type="term" value="P:regulation of cell shape"/>
    <property type="evidence" value="ECO:0007669"/>
    <property type="project" value="UniProtKB-KW"/>
</dbReference>
<name>D0LIP9_HALO1</name>
<sequence>MRVAAQVLMAYGLVLLFASTWHFLPLDRAVPEVGALCAMYLGLTARYRLAPAVLGAVLIGYLSDLLMGTPRGSQALIAAVICCIGHLIHRRLILRGRVAAVLVAVVTGLLAGLVGALLRIYAGHLPDGAQPLSSTLWVALASGLMGPLVFRLCRALDARFARSLREREAAREGLTL</sequence>
<keyword evidence="4 8" id="KW-0812">Transmembrane</keyword>
<accession>D0LIP9</accession>
<reference evidence="9 10" key="1">
    <citation type="journal article" date="2010" name="Stand. Genomic Sci.">
        <title>Complete genome sequence of Haliangium ochraceum type strain (SMP-2).</title>
        <authorList>
            <consortium name="US DOE Joint Genome Institute (JGI-PGF)"/>
            <person name="Ivanova N."/>
            <person name="Daum C."/>
            <person name="Lang E."/>
            <person name="Abt B."/>
            <person name="Kopitz M."/>
            <person name="Saunders E."/>
            <person name="Lapidus A."/>
            <person name="Lucas S."/>
            <person name="Glavina Del Rio T."/>
            <person name="Nolan M."/>
            <person name="Tice H."/>
            <person name="Copeland A."/>
            <person name="Cheng J.F."/>
            <person name="Chen F."/>
            <person name="Bruce D."/>
            <person name="Goodwin L."/>
            <person name="Pitluck S."/>
            <person name="Mavromatis K."/>
            <person name="Pati A."/>
            <person name="Mikhailova N."/>
            <person name="Chen A."/>
            <person name="Palaniappan K."/>
            <person name="Land M."/>
            <person name="Hauser L."/>
            <person name="Chang Y.J."/>
            <person name="Jeffries C.D."/>
            <person name="Detter J.C."/>
            <person name="Brettin T."/>
            <person name="Rohde M."/>
            <person name="Goker M."/>
            <person name="Bristow J."/>
            <person name="Markowitz V."/>
            <person name="Eisen J.A."/>
            <person name="Hugenholtz P."/>
            <person name="Kyrpides N.C."/>
            <person name="Klenk H.P."/>
        </authorList>
    </citation>
    <scope>NUCLEOTIDE SEQUENCE [LARGE SCALE GENOMIC DNA]</scope>
    <source>
        <strain evidence="10">DSM 14365 / CIP 107738 / JCM 11303 / AJ 13395 / SMP-2</strain>
    </source>
</reference>
<evidence type="ECO:0000313" key="10">
    <source>
        <dbReference type="Proteomes" id="UP000001880"/>
    </source>
</evidence>
<organism evidence="9 10">
    <name type="scientific">Haliangium ochraceum (strain DSM 14365 / JCM 11303 / SMP-2)</name>
    <dbReference type="NCBI Taxonomy" id="502025"/>
    <lineage>
        <taxon>Bacteria</taxon>
        <taxon>Pseudomonadati</taxon>
        <taxon>Myxococcota</taxon>
        <taxon>Polyangia</taxon>
        <taxon>Haliangiales</taxon>
        <taxon>Kofleriaceae</taxon>
        <taxon>Haliangium</taxon>
    </lineage>
</organism>
<keyword evidence="6 8" id="KW-1133">Transmembrane helix</keyword>
<keyword evidence="3" id="KW-1003">Cell membrane</keyword>
<dbReference type="Proteomes" id="UP000001880">
    <property type="component" value="Chromosome"/>
</dbReference>
<keyword evidence="5" id="KW-0133">Cell shape</keyword>
<evidence type="ECO:0008006" key="11">
    <source>
        <dbReference type="Google" id="ProtNLM"/>
    </source>
</evidence>
<keyword evidence="7 8" id="KW-0472">Membrane</keyword>
<keyword evidence="10" id="KW-1185">Reference proteome</keyword>
<dbReference type="RefSeq" id="WP_012830997.1">
    <property type="nucleotide sequence ID" value="NC_013440.1"/>
</dbReference>
<dbReference type="HOGENOM" id="CLU_1523105_0_0_7"/>
<dbReference type="KEGG" id="hoh:Hoch_5930"/>
<feature type="transmembrane region" description="Helical" evidence="8">
    <location>
        <begin position="134"/>
        <end position="153"/>
    </location>
</feature>
<comment type="subcellular location">
    <subcellularLocation>
        <location evidence="1">Cell membrane</location>
        <topology evidence="1">Multi-pass membrane protein</topology>
    </subcellularLocation>
</comment>
<comment type="similarity">
    <text evidence="2">Belongs to the MreD family.</text>
</comment>
<evidence type="ECO:0000256" key="2">
    <source>
        <dbReference type="ARBA" id="ARBA00007776"/>
    </source>
</evidence>
<dbReference type="AlphaFoldDB" id="D0LIP9"/>
<dbReference type="Pfam" id="PF04093">
    <property type="entry name" value="MreD"/>
    <property type="match status" value="1"/>
</dbReference>
<evidence type="ECO:0000256" key="1">
    <source>
        <dbReference type="ARBA" id="ARBA00004651"/>
    </source>
</evidence>
<evidence type="ECO:0000313" key="9">
    <source>
        <dbReference type="EMBL" id="ACY18405.1"/>
    </source>
</evidence>
<evidence type="ECO:0000256" key="7">
    <source>
        <dbReference type="ARBA" id="ARBA00023136"/>
    </source>
</evidence>
<evidence type="ECO:0000256" key="8">
    <source>
        <dbReference type="SAM" id="Phobius"/>
    </source>
</evidence>
<evidence type="ECO:0000256" key="3">
    <source>
        <dbReference type="ARBA" id="ARBA00022475"/>
    </source>
</evidence>
<evidence type="ECO:0000256" key="5">
    <source>
        <dbReference type="ARBA" id="ARBA00022960"/>
    </source>
</evidence>
<dbReference type="STRING" id="502025.Hoch_5930"/>
<gene>
    <name evidence="9" type="ordered locus">Hoch_5930</name>
</gene>
<dbReference type="EMBL" id="CP001804">
    <property type="protein sequence ID" value="ACY18405.1"/>
    <property type="molecule type" value="Genomic_DNA"/>
</dbReference>
<dbReference type="GO" id="GO:0005886">
    <property type="term" value="C:plasma membrane"/>
    <property type="evidence" value="ECO:0007669"/>
    <property type="project" value="UniProtKB-SubCell"/>
</dbReference>
<proteinExistence type="inferred from homology"/>
<feature type="transmembrane region" description="Helical" evidence="8">
    <location>
        <begin position="6"/>
        <end position="24"/>
    </location>
</feature>